<evidence type="ECO:0000256" key="2">
    <source>
        <dbReference type="SAM" id="MobiDB-lite"/>
    </source>
</evidence>
<reference evidence="3" key="1">
    <citation type="submission" date="2018-02" db="EMBL/GenBank/DDBJ databases">
        <authorList>
            <person name="Cohen D.B."/>
            <person name="Kent A.D."/>
        </authorList>
    </citation>
    <scope>NUCLEOTIDE SEQUENCE</scope>
</reference>
<accession>A0A2N9I3N9</accession>
<feature type="region of interest" description="Disordered" evidence="2">
    <location>
        <begin position="86"/>
        <end position="111"/>
    </location>
</feature>
<sequence length="182" mass="21008">MDSATTSWSDEQGWELYNDDGFVYKRKKRRLNPDETAISAEASADPEAEERSRRERRRKTLVKLKERYQREIEQWELLSNTLRAMDDKARQRQQEPREEDGQDQTASFSGLPLPLPEFVNGSLVNELLLQVEAQEAIIRDVSNLCDVAEAMCITQEEQLKQSLIDLPIWGSPHELIASLCDD</sequence>
<evidence type="ECO:0000313" key="3">
    <source>
        <dbReference type="EMBL" id="SPD20667.1"/>
    </source>
</evidence>
<feature type="coiled-coil region" evidence="1">
    <location>
        <begin position="58"/>
        <end position="85"/>
    </location>
</feature>
<protein>
    <submittedName>
        <fullName evidence="3">Uncharacterized protein</fullName>
    </submittedName>
</protein>
<dbReference type="PANTHER" id="PTHR35737:SF1">
    <property type="entry name" value="CRYPTIC LOCI REGULATOR"/>
    <property type="match status" value="1"/>
</dbReference>
<proteinExistence type="predicted"/>
<feature type="region of interest" description="Disordered" evidence="2">
    <location>
        <begin position="28"/>
        <end position="56"/>
    </location>
</feature>
<name>A0A2N9I3N9_FAGSY</name>
<evidence type="ECO:0000256" key="1">
    <source>
        <dbReference type="SAM" id="Coils"/>
    </source>
</evidence>
<dbReference type="PANTHER" id="PTHR35737">
    <property type="entry name" value="CRYPTIC LOCI REGULATOR"/>
    <property type="match status" value="1"/>
</dbReference>
<organism evidence="3">
    <name type="scientific">Fagus sylvatica</name>
    <name type="common">Beechnut</name>
    <dbReference type="NCBI Taxonomy" id="28930"/>
    <lineage>
        <taxon>Eukaryota</taxon>
        <taxon>Viridiplantae</taxon>
        <taxon>Streptophyta</taxon>
        <taxon>Embryophyta</taxon>
        <taxon>Tracheophyta</taxon>
        <taxon>Spermatophyta</taxon>
        <taxon>Magnoliopsida</taxon>
        <taxon>eudicotyledons</taxon>
        <taxon>Gunneridae</taxon>
        <taxon>Pentapetalae</taxon>
        <taxon>rosids</taxon>
        <taxon>fabids</taxon>
        <taxon>Fagales</taxon>
        <taxon>Fagaceae</taxon>
        <taxon>Fagus</taxon>
    </lineage>
</organism>
<feature type="compositionally biased region" description="Basic and acidic residues" evidence="2">
    <location>
        <begin position="86"/>
        <end position="96"/>
    </location>
</feature>
<keyword evidence="1" id="KW-0175">Coiled coil</keyword>
<gene>
    <name evidence="3" type="ORF">FSB_LOCUS48549</name>
</gene>
<dbReference type="AlphaFoldDB" id="A0A2N9I3N9"/>
<dbReference type="EMBL" id="OIVN01005057">
    <property type="protein sequence ID" value="SPD20667.1"/>
    <property type="molecule type" value="Genomic_DNA"/>
</dbReference>